<feature type="non-terminal residue" evidence="1">
    <location>
        <position position="87"/>
    </location>
</feature>
<dbReference type="EMBL" id="LAZR01045007">
    <property type="protein sequence ID" value="KKL00886.1"/>
    <property type="molecule type" value="Genomic_DNA"/>
</dbReference>
<dbReference type="CDD" id="cd09874">
    <property type="entry name" value="PIN_MT3492-like"/>
    <property type="match status" value="1"/>
</dbReference>
<name>A0A0F9A125_9ZZZZ</name>
<comment type="caution">
    <text evidence="1">The sequence shown here is derived from an EMBL/GenBank/DDBJ whole genome shotgun (WGS) entry which is preliminary data.</text>
</comment>
<dbReference type="SUPFAM" id="SSF88723">
    <property type="entry name" value="PIN domain-like"/>
    <property type="match status" value="1"/>
</dbReference>
<reference evidence="1" key="1">
    <citation type="journal article" date="2015" name="Nature">
        <title>Complex archaea that bridge the gap between prokaryotes and eukaryotes.</title>
        <authorList>
            <person name="Spang A."/>
            <person name="Saw J.H."/>
            <person name="Jorgensen S.L."/>
            <person name="Zaremba-Niedzwiedzka K."/>
            <person name="Martijn J."/>
            <person name="Lind A.E."/>
            <person name="van Eijk R."/>
            <person name="Schleper C."/>
            <person name="Guy L."/>
            <person name="Ettema T.J."/>
        </authorList>
    </citation>
    <scope>NUCLEOTIDE SEQUENCE</scope>
</reference>
<evidence type="ECO:0008006" key="2">
    <source>
        <dbReference type="Google" id="ProtNLM"/>
    </source>
</evidence>
<sequence>MKSYFDTSVLVKLYIPEEDSGETCALIQKRGKSIILNSLQEIELKNAFTLKAFRGDISHEELDKLLDKINKDFSMNRLKRVNVDLIK</sequence>
<dbReference type="AlphaFoldDB" id="A0A0F9A125"/>
<proteinExistence type="predicted"/>
<dbReference type="InterPro" id="IPR029060">
    <property type="entry name" value="PIN-like_dom_sf"/>
</dbReference>
<protein>
    <recommendedName>
        <fullName evidence="2">PIN domain-containing protein</fullName>
    </recommendedName>
</protein>
<organism evidence="1">
    <name type="scientific">marine sediment metagenome</name>
    <dbReference type="NCBI Taxonomy" id="412755"/>
    <lineage>
        <taxon>unclassified sequences</taxon>
        <taxon>metagenomes</taxon>
        <taxon>ecological metagenomes</taxon>
    </lineage>
</organism>
<gene>
    <name evidence="1" type="ORF">LCGC14_2628070</name>
</gene>
<evidence type="ECO:0000313" key="1">
    <source>
        <dbReference type="EMBL" id="KKL00886.1"/>
    </source>
</evidence>
<dbReference type="Gene3D" id="3.40.50.1010">
    <property type="entry name" value="5'-nuclease"/>
    <property type="match status" value="1"/>
</dbReference>
<accession>A0A0F9A125</accession>